<sequence length="249" mass="28305">MEKQFICGKETKRHIVEALKLVFPGIKFSSRSSYDSVRVSWTDGPLEHDVEKVLNRFQSYTRILDIDDRHEATGYEWKGIVYVGARHLDASRQLSDGRKQALIDYMESWEKTYLDANKPERAAAEMELITQGSLSGITPMDYPDLMRDSYPVIDRRKTNPSKVQAGQALGIGHHLMKSTETCTIIPFPNRRKMAVTMDSLNPDQLLKLNLLAAMQGKDSAEELLIESVKSVDEMFTEYANLLFKKQGGI</sequence>
<keyword evidence="3" id="KW-1185">Reference proteome</keyword>
<accession>A0A559IDB9</accession>
<proteinExistence type="predicted"/>
<evidence type="ECO:0000259" key="1">
    <source>
        <dbReference type="Pfam" id="PF18847"/>
    </source>
</evidence>
<dbReference type="Proteomes" id="UP000318102">
    <property type="component" value="Unassembled WGS sequence"/>
</dbReference>
<dbReference type="Pfam" id="PF18847">
    <property type="entry name" value="LPD29"/>
    <property type="match status" value="1"/>
</dbReference>
<name>A0A559IDB9_9BACL</name>
<evidence type="ECO:0000313" key="2">
    <source>
        <dbReference type="EMBL" id="TVX85645.1"/>
    </source>
</evidence>
<comment type="caution">
    <text evidence="2">The sequence shown here is derived from an EMBL/GenBank/DDBJ whole genome shotgun (WGS) entry which is preliminary data.</text>
</comment>
<dbReference type="AlphaFoldDB" id="A0A559IDB9"/>
<dbReference type="EMBL" id="VNJK01000007">
    <property type="protein sequence ID" value="TVX85645.1"/>
    <property type="molecule type" value="Genomic_DNA"/>
</dbReference>
<reference evidence="2 3" key="1">
    <citation type="submission" date="2019-07" db="EMBL/GenBank/DDBJ databases">
        <authorList>
            <person name="Kim J."/>
        </authorList>
    </citation>
    <scope>NUCLEOTIDE SEQUENCE [LARGE SCALE GENOMIC DNA]</scope>
    <source>
        <strain evidence="2 3">N4</strain>
    </source>
</reference>
<evidence type="ECO:0000313" key="3">
    <source>
        <dbReference type="Proteomes" id="UP000318102"/>
    </source>
</evidence>
<dbReference type="RefSeq" id="WP_144995219.1">
    <property type="nucleotide sequence ID" value="NZ_VNJK01000007.1"/>
</dbReference>
<dbReference type="OrthoDB" id="2666768at2"/>
<protein>
    <recommendedName>
        <fullName evidence="1">Large polyvalent protein associated domain-containing protein</fullName>
    </recommendedName>
</protein>
<gene>
    <name evidence="2" type="ORF">FPZ44_25175</name>
</gene>
<dbReference type="InterPro" id="IPR041311">
    <property type="entry name" value="LPD29"/>
</dbReference>
<feature type="domain" description="Large polyvalent protein associated" evidence="1">
    <location>
        <begin position="9"/>
        <end position="92"/>
    </location>
</feature>
<organism evidence="2 3">
    <name type="scientific">Paenibacillus agilis</name>
    <dbReference type="NCBI Taxonomy" id="3020863"/>
    <lineage>
        <taxon>Bacteria</taxon>
        <taxon>Bacillati</taxon>
        <taxon>Bacillota</taxon>
        <taxon>Bacilli</taxon>
        <taxon>Bacillales</taxon>
        <taxon>Paenibacillaceae</taxon>
        <taxon>Paenibacillus</taxon>
    </lineage>
</organism>